<comment type="similarity">
    <text evidence="2">Belongs to the polysaccharide synthase family.</text>
</comment>
<evidence type="ECO:0000256" key="3">
    <source>
        <dbReference type="ARBA" id="ARBA00022475"/>
    </source>
</evidence>
<dbReference type="PANTHER" id="PTHR30250">
    <property type="entry name" value="PST FAMILY PREDICTED COLANIC ACID TRANSPORTER"/>
    <property type="match status" value="1"/>
</dbReference>
<keyword evidence="4 7" id="KW-0812">Transmembrane</keyword>
<protein>
    <submittedName>
        <fullName evidence="8">Uncharacterized protein</fullName>
    </submittedName>
</protein>
<feature type="transmembrane region" description="Helical" evidence="7">
    <location>
        <begin position="101"/>
        <end position="118"/>
    </location>
</feature>
<accession>X1JAR2</accession>
<evidence type="ECO:0000256" key="5">
    <source>
        <dbReference type="ARBA" id="ARBA00022989"/>
    </source>
</evidence>
<dbReference type="GO" id="GO:0005886">
    <property type="term" value="C:plasma membrane"/>
    <property type="evidence" value="ECO:0007669"/>
    <property type="project" value="UniProtKB-SubCell"/>
</dbReference>
<name>X1JAR2_9ZZZZ</name>
<feature type="transmembrane region" description="Helical" evidence="7">
    <location>
        <begin position="70"/>
        <end position="89"/>
    </location>
</feature>
<evidence type="ECO:0000256" key="1">
    <source>
        <dbReference type="ARBA" id="ARBA00004651"/>
    </source>
</evidence>
<comment type="subcellular location">
    <subcellularLocation>
        <location evidence="1">Cell membrane</location>
        <topology evidence="1">Multi-pass membrane protein</topology>
    </subcellularLocation>
</comment>
<evidence type="ECO:0000256" key="6">
    <source>
        <dbReference type="ARBA" id="ARBA00023136"/>
    </source>
</evidence>
<dbReference type="EMBL" id="BARV01001010">
    <property type="protein sequence ID" value="GAH91042.1"/>
    <property type="molecule type" value="Genomic_DNA"/>
</dbReference>
<dbReference type="InterPro" id="IPR050833">
    <property type="entry name" value="Poly_Biosynth_Transport"/>
</dbReference>
<evidence type="ECO:0000256" key="2">
    <source>
        <dbReference type="ARBA" id="ARBA00007430"/>
    </source>
</evidence>
<evidence type="ECO:0000256" key="4">
    <source>
        <dbReference type="ARBA" id="ARBA00022692"/>
    </source>
</evidence>
<keyword evidence="5 7" id="KW-1133">Transmembrane helix</keyword>
<comment type="caution">
    <text evidence="8">The sequence shown here is derived from an EMBL/GenBank/DDBJ whole genome shotgun (WGS) entry which is preliminary data.</text>
</comment>
<keyword evidence="3" id="KW-1003">Cell membrane</keyword>
<sequence>GDKWMPMVPAMQALVLAGLIRSIAATAGPIFYAVGKPEIVTRWQPVRLAVLAALIYPFTAKWGILGTSIAVFLSNLASAIGFSVKVIDITKCTAKGFAKKIILPSISASIMVLLIFVLKSGVKGAGILEFVLLVGVGPLFHCPLPNKVGSGFLRRVGACPQLR</sequence>
<feature type="transmembrane region" description="Helical" evidence="7">
    <location>
        <begin position="12"/>
        <end position="34"/>
    </location>
</feature>
<organism evidence="8">
    <name type="scientific">marine sediment metagenome</name>
    <dbReference type="NCBI Taxonomy" id="412755"/>
    <lineage>
        <taxon>unclassified sequences</taxon>
        <taxon>metagenomes</taxon>
        <taxon>ecological metagenomes</taxon>
    </lineage>
</organism>
<evidence type="ECO:0000256" key="7">
    <source>
        <dbReference type="SAM" id="Phobius"/>
    </source>
</evidence>
<gene>
    <name evidence="8" type="ORF">S06H3_03189</name>
</gene>
<reference evidence="8" key="1">
    <citation type="journal article" date="2014" name="Front. Microbiol.">
        <title>High frequency of phylogenetically diverse reductive dehalogenase-homologous genes in deep subseafloor sedimentary metagenomes.</title>
        <authorList>
            <person name="Kawai M."/>
            <person name="Futagami T."/>
            <person name="Toyoda A."/>
            <person name="Takaki Y."/>
            <person name="Nishi S."/>
            <person name="Hori S."/>
            <person name="Arai W."/>
            <person name="Tsubouchi T."/>
            <person name="Morono Y."/>
            <person name="Uchiyama I."/>
            <person name="Ito T."/>
            <person name="Fujiyama A."/>
            <person name="Inagaki F."/>
            <person name="Takami H."/>
        </authorList>
    </citation>
    <scope>NUCLEOTIDE SEQUENCE</scope>
    <source>
        <strain evidence="8">Expedition CK06-06</strain>
    </source>
</reference>
<feature type="non-terminal residue" evidence="8">
    <location>
        <position position="1"/>
    </location>
</feature>
<keyword evidence="6 7" id="KW-0472">Membrane</keyword>
<dbReference type="AlphaFoldDB" id="X1JAR2"/>
<dbReference type="PANTHER" id="PTHR30250:SF10">
    <property type="entry name" value="LIPOPOLYSACCHARIDE BIOSYNTHESIS PROTEIN WZXC"/>
    <property type="match status" value="1"/>
</dbReference>
<proteinExistence type="inferred from homology"/>
<evidence type="ECO:0000313" key="8">
    <source>
        <dbReference type="EMBL" id="GAH91042.1"/>
    </source>
</evidence>